<dbReference type="Gene3D" id="2.60.40.1120">
    <property type="entry name" value="Carboxypeptidase-like, regulatory domain"/>
    <property type="match status" value="1"/>
</dbReference>
<accession>A0ABY9EH01</accession>
<sequence length="987" mass="108974">MNRKFKKSLLGAAISFTIYCGSALADTGSLRITVTDDAGSPIAGAEVDVHTPESLTTKKGVTDTNGEIRLVGLDPSSKYEVEVRGAGYQPVKSENILVVSGQSYALSFELRASDDVIEEVIVTGQRVRLVDTTSTVVGQDITLDLTESLPTGRNYQSYLQLAPGTKPSAGGNPSSKSGVNYSDVPDARGRTSGFSSDNLYYIDNVNVTDNVTGTFGGSVNSEIIQEQHVLTGGLPAEYEGGSGLVSRVITKSGGNEFHGSVNYYMQDDGLVADNRHLDGNKFSTFDSAFTLGGPIIQDKLWFFTSYQIKEREDDVFSADGDFLREVKRSDDLGFAKLSWQMTENDKLIATFFNDPVDISGSRDSSVLNNRNRTQRQGGDNYKLEYSHSWDNMVLTLEAAKHEAEISTFAADKSTRNDVAYLADLSNPSLSELNLGGSGSDSLQFRNKDTWAATFAYFLDTNWGSHDIQVGYSFTENERARHLQYTGDEGAQYNSIANINTGATFGDILDERWRGEVPFSGGDAGFIINAINASADSGYYYDLLDVDNDNEISLAELKTLTFSSTAGNPDGTINAYRIIEASNEPFTVKTEGNAFYIQDKWSYGKWTVNAGVRAEQWEHFASDGASIFTFDWEFAPRLGVTYDINGDGDRKIWGFYGRYYDPIRTDMTSFAGTVTGLVRDEQVYIGDRWLTFRTRGPGDANIASTTKTPYTDEFMLGYSMSLGDDMSAEVTYTNRVTEDLLEDYDLALYTDPTQSGQYALPLSYFGLNGLEDIPNYTIATLKGGKREYDGVEFTFRKRRSDNWQMLASYTYNLASGNSNSDGDADFQGDVLWLDPRAPGVYSDQPGNIEHLFKVAGSYFFDNGIELGLVYNWNSGLVYSKTFSISGRHLPVQVEEPYESGGIVENWVDSDAVGSQVASSYGTLDARVKYSFQLAGYEAEFFLDIFNVLNDQAGIREQDLVSGDGEYDFGQEVEWVAPRRFYLGSRLSF</sequence>
<keyword evidence="5" id="KW-0732">Signal</keyword>
<keyword evidence="8" id="KW-1185">Reference proteome</keyword>
<gene>
    <name evidence="7" type="ORF">M8T91_08300</name>
</gene>
<dbReference type="Proteomes" id="UP001321520">
    <property type="component" value="Chromosome"/>
</dbReference>
<proteinExistence type="predicted"/>
<comment type="subcellular location">
    <subcellularLocation>
        <location evidence="1">Cell outer membrane</location>
    </subcellularLocation>
</comment>
<name>A0ABY9EH01_9GAMM</name>
<feature type="signal peptide" evidence="5">
    <location>
        <begin position="1"/>
        <end position="25"/>
    </location>
</feature>
<dbReference type="RefSeq" id="WP_301418657.1">
    <property type="nucleotide sequence ID" value="NZ_CP098023.1"/>
</dbReference>
<dbReference type="InterPro" id="IPR018247">
    <property type="entry name" value="EF_Hand_1_Ca_BS"/>
</dbReference>
<evidence type="ECO:0000256" key="4">
    <source>
        <dbReference type="SAM" id="MobiDB-lite"/>
    </source>
</evidence>
<evidence type="ECO:0000259" key="6">
    <source>
        <dbReference type="Pfam" id="PF25183"/>
    </source>
</evidence>
<dbReference type="Pfam" id="PF13620">
    <property type="entry name" value="CarboxypepD_reg"/>
    <property type="match status" value="1"/>
</dbReference>
<feature type="domain" description="TonB-dependent transporter Oar-like beta-barrel" evidence="6">
    <location>
        <begin position="249"/>
        <end position="309"/>
    </location>
</feature>
<dbReference type="InterPro" id="IPR036942">
    <property type="entry name" value="Beta-barrel_TonB_sf"/>
</dbReference>
<feature type="compositionally biased region" description="Polar residues" evidence="4">
    <location>
        <begin position="171"/>
        <end position="180"/>
    </location>
</feature>
<feature type="domain" description="TonB-dependent transporter Oar-like beta-barrel" evidence="6">
    <location>
        <begin position="631"/>
        <end position="920"/>
    </location>
</feature>
<dbReference type="SUPFAM" id="SSF49464">
    <property type="entry name" value="Carboxypeptidase regulatory domain-like"/>
    <property type="match status" value="1"/>
</dbReference>
<evidence type="ECO:0000256" key="5">
    <source>
        <dbReference type="SAM" id="SignalP"/>
    </source>
</evidence>
<reference evidence="7 8" key="1">
    <citation type="submission" date="2022-05" db="EMBL/GenBank/DDBJ databases">
        <title>Microbulbifer sp. nov., isolated from sponge.</title>
        <authorList>
            <person name="Gao L."/>
        </authorList>
    </citation>
    <scope>NUCLEOTIDE SEQUENCE [LARGE SCALE GENOMIC DNA]</scope>
    <source>
        <strain evidence="7 8">MI-G</strain>
    </source>
</reference>
<dbReference type="PROSITE" id="PS00018">
    <property type="entry name" value="EF_HAND_1"/>
    <property type="match status" value="1"/>
</dbReference>
<evidence type="ECO:0000313" key="8">
    <source>
        <dbReference type="Proteomes" id="UP001321520"/>
    </source>
</evidence>
<dbReference type="Pfam" id="PF25183">
    <property type="entry name" value="OMP_b-brl_4"/>
    <property type="match status" value="2"/>
</dbReference>
<dbReference type="InterPro" id="IPR008969">
    <property type="entry name" value="CarboxyPept-like_regulatory"/>
</dbReference>
<evidence type="ECO:0000256" key="3">
    <source>
        <dbReference type="ARBA" id="ARBA00023237"/>
    </source>
</evidence>
<dbReference type="InterPro" id="IPR057601">
    <property type="entry name" value="Oar-like_b-barrel"/>
</dbReference>
<dbReference type="EMBL" id="CP098023">
    <property type="protein sequence ID" value="WKD51408.1"/>
    <property type="molecule type" value="Genomic_DNA"/>
</dbReference>
<evidence type="ECO:0000256" key="1">
    <source>
        <dbReference type="ARBA" id="ARBA00004442"/>
    </source>
</evidence>
<protein>
    <submittedName>
        <fullName evidence="7">TonB-dependent receptor</fullName>
    </submittedName>
</protein>
<keyword evidence="7" id="KW-0675">Receptor</keyword>
<feature type="region of interest" description="Disordered" evidence="4">
    <location>
        <begin position="161"/>
        <end position="184"/>
    </location>
</feature>
<evidence type="ECO:0000313" key="7">
    <source>
        <dbReference type="EMBL" id="WKD51408.1"/>
    </source>
</evidence>
<evidence type="ECO:0000256" key="2">
    <source>
        <dbReference type="ARBA" id="ARBA00023136"/>
    </source>
</evidence>
<organism evidence="7 8">
    <name type="scientific">Microbulbifer spongiae</name>
    <dbReference type="NCBI Taxonomy" id="2944933"/>
    <lineage>
        <taxon>Bacteria</taxon>
        <taxon>Pseudomonadati</taxon>
        <taxon>Pseudomonadota</taxon>
        <taxon>Gammaproteobacteria</taxon>
        <taxon>Cellvibrionales</taxon>
        <taxon>Microbulbiferaceae</taxon>
        <taxon>Microbulbifer</taxon>
    </lineage>
</organism>
<dbReference type="SUPFAM" id="SSF56935">
    <property type="entry name" value="Porins"/>
    <property type="match status" value="1"/>
</dbReference>
<feature type="chain" id="PRO_5046723299" evidence="5">
    <location>
        <begin position="26"/>
        <end position="987"/>
    </location>
</feature>
<dbReference type="Gene3D" id="2.40.170.20">
    <property type="entry name" value="TonB-dependent receptor, beta-barrel domain"/>
    <property type="match status" value="1"/>
</dbReference>
<keyword evidence="2" id="KW-0472">Membrane</keyword>
<keyword evidence="3" id="KW-0998">Cell outer membrane</keyword>